<sequence>MGSSNRKKKEKRKDFQKAKLKVGKAKAAAANFTDTSFKSKSINVNQQTLSSEGIDPVEQFKQNLSLAVNAKADTQRRDALAYLTNQLSANPPNNPVGTSGVLTKVLPLMSDGTATVRTQLLKLFRTLPPAEVGPHVEKILMYIRGGLAHLSKDIRNDTLGVLEWLLDVAGDETVSCPGGWLKTLNSVSSILGWNPSVGSANSSQGWTFTSTVTLGTKKGPEVQARQIQVLAKFLQTGFRPEAPVPYSPRAYWDNIYRLPETPNPFAYLNLFGTPRDEDSEMYPDRISRQRVFDTKWRTAISTGMDGAKKEGGIIGRSAAALDRALKSGLGCGVLGQEV</sequence>
<dbReference type="Proteomes" id="UP001304895">
    <property type="component" value="Unassembled WGS sequence"/>
</dbReference>
<keyword evidence="3" id="KW-0698">rRNA processing</keyword>
<dbReference type="PANTHER" id="PTHR16056:SF2">
    <property type="entry name" value="TESTIS-EXPRESSED PROTEIN 10"/>
    <property type="match status" value="1"/>
</dbReference>
<proteinExistence type="inferred from homology"/>
<comment type="subcellular location">
    <subcellularLocation>
        <location evidence="1 3">Nucleus</location>
    </subcellularLocation>
</comment>
<dbReference type="PANTHER" id="PTHR16056">
    <property type="entry name" value="REGULATOR OF MICROTUBULE DYNAMICS PROTEIN"/>
    <property type="match status" value="1"/>
</dbReference>
<dbReference type="AlphaFoldDB" id="A0AAN6UIG4"/>
<keyword evidence="2 3" id="KW-0539">Nucleus</keyword>
<evidence type="ECO:0000259" key="5">
    <source>
        <dbReference type="Pfam" id="PF12333"/>
    </source>
</evidence>
<dbReference type="Pfam" id="PF12333">
    <property type="entry name" value="Ipi1_N"/>
    <property type="match status" value="1"/>
</dbReference>
<comment type="subunit">
    <text evidence="3">Component of the RIX1 complex.</text>
</comment>
<comment type="function">
    <text evidence="3">Component of the RIX1 complex required for processing of ITS2 sequences from 35S pre-rRNA.</text>
</comment>
<keyword evidence="3" id="KW-0690">Ribosome biogenesis</keyword>
<dbReference type="GO" id="GO:0006364">
    <property type="term" value="P:rRNA processing"/>
    <property type="evidence" value="ECO:0007669"/>
    <property type="project" value="UniProtKB-UniRule"/>
</dbReference>
<dbReference type="EMBL" id="MU853412">
    <property type="protein sequence ID" value="KAK4133319.1"/>
    <property type="molecule type" value="Genomic_DNA"/>
</dbReference>
<evidence type="ECO:0000313" key="7">
    <source>
        <dbReference type="Proteomes" id="UP001304895"/>
    </source>
</evidence>
<feature type="domain" description="Pre-rRNA-processing protein Ipi1 N-terminal" evidence="5">
    <location>
        <begin position="131"/>
        <end position="234"/>
    </location>
</feature>
<gene>
    <name evidence="6" type="ORF">BT67DRAFT_442769</name>
</gene>
<accession>A0AAN6UIG4</accession>
<dbReference type="InterPro" id="IPR024679">
    <property type="entry name" value="Ipi1_N"/>
</dbReference>
<reference evidence="6" key="1">
    <citation type="journal article" date="2023" name="Mol. Phylogenet. Evol.">
        <title>Genome-scale phylogeny and comparative genomics of the fungal order Sordariales.</title>
        <authorList>
            <person name="Hensen N."/>
            <person name="Bonometti L."/>
            <person name="Westerberg I."/>
            <person name="Brannstrom I.O."/>
            <person name="Guillou S."/>
            <person name="Cros-Aarteil S."/>
            <person name="Calhoun S."/>
            <person name="Haridas S."/>
            <person name="Kuo A."/>
            <person name="Mondo S."/>
            <person name="Pangilinan J."/>
            <person name="Riley R."/>
            <person name="LaButti K."/>
            <person name="Andreopoulos B."/>
            <person name="Lipzen A."/>
            <person name="Chen C."/>
            <person name="Yan M."/>
            <person name="Daum C."/>
            <person name="Ng V."/>
            <person name="Clum A."/>
            <person name="Steindorff A."/>
            <person name="Ohm R.A."/>
            <person name="Martin F."/>
            <person name="Silar P."/>
            <person name="Natvig D.O."/>
            <person name="Lalanne C."/>
            <person name="Gautier V."/>
            <person name="Ament-Velasquez S.L."/>
            <person name="Kruys A."/>
            <person name="Hutchinson M.I."/>
            <person name="Powell A.J."/>
            <person name="Barry K."/>
            <person name="Miller A.N."/>
            <person name="Grigoriev I.V."/>
            <person name="Debuchy R."/>
            <person name="Gladieux P."/>
            <person name="Hiltunen Thoren M."/>
            <person name="Johannesson H."/>
        </authorList>
    </citation>
    <scope>NUCLEOTIDE SEQUENCE</scope>
    <source>
        <strain evidence="6">CBS 123565</strain>
    </source>
</reference>
<protein>
    <recommendedName>
        <fullName evidence="3">Pre-rRNA-processing protein</fullName>
    </recommendedName>
</protein>
<comment type="similarity">
    <text evidence="3">Belongs to the IPI1/TEX10 family.</text>
</comment>
<evidence type="ECO:0000256" key="1">
    <source>
        <dbReference type="ARBA" id="ARBA00004123"/>
    </source>
</evidence>
<evidence type="ECO:0000313" key="6">
    <source>
        <dbReference type="EMBL" id="KAK4133319.1"/>
    </source>
</evidence>
<feature type="compositionally biased region" description="Basic residues" evidence="4">
    <location>
        <begin position="1"/>
        <end position="11"/>
    </location>
</feature>
<organism evidence="6 7">
    <name type="scientific">Trichocladium antarcticum</name>
    <dbReference type="NCBI Taxonomy" id="1450529"/>
    <lineage>
        <taxon>Eukaryota</taxon>
        <taxon>Fungi</taxon>
        <taxon>Dikarya</taxon>
        <taxon>Ascomycota</taxon>
        <taxon>Pezizomycotina</taxon>
        <taxon>Sordariomycetes</taxon>
        <taxon>Sordariomycetidae</taxon>
        <taxon>Sordariales</taxon>
        <taxon>Chaetomiaceae</taxon>
        <taxon>Trichocladium</taxon>
    </lineage>
</organism>
<name>A0AAN6UIG4_9PEZI</name>
<evidence type="ECO:0000256" key="3">
    <source>
        <dbReference type="RuleBase" id="RU368021"/>
    </source>
</evidence>
<reference evidence="6" key="2">
    <citation type="submission" date="2023-05" db="EMBL/GenBank/DDBJ databases">
        <authorList>
            <consortium name="Lawrence Berkeley National Laboratory"/>
            <person name="Steindorff A."/>
            <person name="Hensen N."/>
            <person name="Bonometti L."/>
            <person name="Westerberg I."/>
            <person name="Brannstrom I.O."/>
            <person name="Guillou S."/>
            <person name="Cros-Aarteil S."/>
            <person name="Calhoun S."/>
            <person name="Haridas S."/>
            <person name="Kuo A."/>
            <person name="Mondo S."/>
            <person name="Pangilinan J."/>
            <person name="Riley R."/>
            <person name="Labutti K."/>
            <person name="Andreopoulos B."/>
            <person name="Lipzen A."/>
            <person name="Chen C."/>
            <person name="Yanf M."/>
            <person name="Daum C."/>
            <person name="Ng V."/>
            <person name="Clum A."/>
            <person name="Ohm R."/>
            <person name="Martin F."/>
            <person name="Silar P."/>
            <person name="Natvig D."/>
            <person name="Lalanne C."/>
            <person name="Gautier V."/>
            <person name="Ament-Velasquez S.L."/>
            <person name="Kruys A."/>
            <person name="Hutchinson M.I."/>
            <person name="Powell A.J."/>
            <person name="Barry K."/>
            <person name="Miller A.N."/>
            <person name="Grigoriev I.V."/>
            <person name="Debuchy R."/>
            <person name="Gladieux P."/>
            <person name="Thoren M.H."/>
            <person name="Johannesson H."/>
        </authorList>
    </citation>
    <scope>NUCLEOTIDE SEQUENCE</scope>
    <source>
        <strain evidence="6">CBS 123565</strain>
    </source>
</reference>
<dbReference type="GO" id="GO:0005634">
    <property type="term" value="C:nucleus"/>
    <property type="evidence" value="ECO:0007669"/>
    <property type="project" value="UniProtKB-SubCell"/>
</dbReference>
<feature type="region of interest" description="Disordered" evidence="4">
    <location>
        <begin position="1"/>
        <end position="20"/>
    </location>
</feature>
<dbReference type="GO" id="GO:0120330">
    <property type="term" value="C:rixosome complex"/>
    <property type="evidence" value="ECO:0007669"/>
    <property type="project" value="UniProtKB-UniRule"/>
</dbReference>
<evidence type="ECO:0000256" key="4">
    <source>
        <dbReference type="SAM" id="MobiDB-lite"/>
    </source>
</evidence>
<comment type="caution">
    <text evidence="6">The sequence shown here is derived from an EMBL/GenBank/DDBJ whole genome shotgun (WGS) entry which is preliminary data.</text>
</comment>
<evidence type="ECO:0000256" key="2">
    <source>
        <dbReference type="ARBA" id="ARBA00023242"/>
    </source>
</evidence>
<keyword evidence="7" id="KW-1185">Reference proteome</keyword>